<evidence type="ECO:0000313" key="2">
    <source>
        <dbReference type="EMBL" id="KAG1346661.1"/>
    </source>
</evidence>
<comment type="similarity">
    <text evidence="1">Belongs to the sigma-70 factor family.</text>
</comment>
<name>A0A8K0IAG6_COCNU</name>
<sequence length="388" mass="44474">MLDDEGWGKLEKKVGIHVRRLLLQLNSCTARYFSWQPCYATTFHRVREVSFELGKVSPQHLFTERVELVHRDALKAYVCSFEAPQSIENMSADANEVNLDKKLLKGIHDLNRPINMMEEDSSTYHARLKASSSLQYSLLMENLDRIEDVFAGTDLVRLQRDILVHIRRLGALKLFHACLSMTLIAPTADNSNSLHGEHSGGCSLEFPMGKQKHNIIAHSGKKKERKLRRRRALERASEMSALLGTSKKHCKTFSLPTGLGKLNYSSESRKRRVLIASNESEMTRGVKEVANLERTRIKLEEEIGQPATYARWAEAAGIDRKTLHQRLQFGWYCRDELIKSSEVHLYPFVNDEVGLSFLNSDYQSMPTYRRQAMWVSLMVQRGENGKSY</sequence>
<protein>
    <submittedName>
        <fullName evidence="2">Putative RNA polymerase sigma factor sigC</fullName>
    </submittedName>
</protein>
<dbReference type="PANTHER" id="PTHR30603">
    <property type="entry name" value="RNA POLYMERASE SIGMA FACTOR RPO"/>
    <property type="match status" value="1"/>
</dbReference>
<organism evidence="2 3">
    <name type="scientific">Cocos nucifera</name>
    <name type="common">Coconut palm</name>
    <dbReference type="NCBI Taxonomy" id="13894"/>
    <lineage>
        <taxon>Eukaryota</taxon>
        <taxon>Viridiplantae</taxon>
        <taxon>Streptophyta</taxon>
        <taxon>Embryophyta</taxon>
        <taxon>Tracheophyta</taxon>
        <taxon>Spermatophyta</taxon>
        <taxon>Magnoliopsida</taxon>
        <taxon>Liliopsida</taxon>
        <taxon>Arecaceae</taxon>
        <taxon>Arecoideae</taxon>
        <taxon>Cocoseae</taxon>
        <taxon>Attaleinae</taxon>
        <taxon>Cocos</taxon>
    </lineage>
</organism>
<comment type="caution">
    <text evidence="2">The sequence shown here is derived from an EMBL/GenBank/DDBJ whole genome shotgun (WGS) entry which is preliminary data.</text>
</comment>
<dbReference type="PANTHER" id="PTHR30603:SF13">
    <property type="entry name" value="RNA POLYMERASE SIGMA FACTOR SIGC"/>
    <property type="match status" value="1"/>
</dbReference>
<reference evidence="2" key="2">
    <citation type="submission" date="2019-07" db="EMBL/GenBank/DDBJ databases">
        <authorList>
            <person name="Yang Y."/>
            <person name="Bocs S."/>
            <person name="Baudouin L."/>
        </authorList>
    </citation>
    <scope>NUCLEOTIDE SEQUENCE</scope>
    <source>
        <tissue evidence="2">Spear leaf of Hainan Tall coconut</tissue>
    </source>
</reference>
<evidence type="ECO:0000313" key="3">
    <source>
        <dbReference type="Proteomes" id="UP000797356"/>
    </source>
</evidence>
<proteinExistence type="inferred from homology"/>
<evidence type="ECO:0000256" key="1">
    <source>
        <dbReference type="ARBA" id="ARBA00007788"/>
    </source>
</evidence>
<dbReference type="InterPro" id="IPR050239">
    <property type="entry name" value="Sigma-70_RNA_pol_init_factors"/>
</dbReference>
<dbReference type="OrthoDB" id="206108at2759"/>
<dbReference type="AlphaFoldDB" id="A0A8K0IAG6"/>
<gene>
    <name evidence="2" type="ORF">COCNU_06G004900</name>
</gene>
<keyword evidence="3" id="KW-1185">Reference proteome</keyword>
<reference evidence="2" key="1">
    <citation type="journal article" date="2017" name="Gigascience">
        <title>The genome draft of coconut (Cocos nucifera).</title>
        <authorList>
            <person name="Xiao Y."/>
            <person name="Xu P."/>
            <person name="Fan H."/>
            <person name="Baudouin L."/>
            <person name="Xia W."/>
            <person name="Bocs S."/>
            <person name="Xu J."/>
            <person name="Li Q."/>
            <person name="Guo A."/>
            <person name="Zhou L."/>
            <person name="Li J."/>
            <person name="Wu Y."/>
            <person name="Ma Z."/>
            <person name="Armero A."/>
            <person name="Issali A.E."/>
            <person name="Liu N."/>
            <person name="Peng M."/>
            <person name="Yang Y."/>
        </authorList>
    </citation>
    <scope>NUCLEOTIDE SEQUENCE</scope>
    <source>
        <tissue evidence="2">Spear leaf of Hainan Tall coconut</tissue>
    </source>
</reference>
<accession>A0A8K0IAG6</accession>
<dbReference type="Proteomes" id="UP000797356">
    <property type="component" value="Chromosome 6"/>
</dbReference>
<dbReference type="EMBL" id="CM017877">
    <property type="protein sequence ID" value="KAG1346661.1"/>
    <property type="molecule type" value="Genomic_DNA"/>
</dbReference>